<evidence type="ECO:0000313" key="2">
    <source>
        <dbReference type="EMBL" id="JAH68338.1"/>
    </source>
</evidence>
<organism evidence="2">
    <name type="scientific">Anguilla anguilla</name>
    <name type="common">European freshwater eel</name>
    <name type="synonym">Muraena anguilla</name>
    <dbReference type="NCBI Taxonomy" id="7936"/>
    <lineage>
        <taxon>Eukaryota</taxon>
        <taxon>Metazoa</taxon>
        <taxon>Chordata</taxon>
        <taxon>Craniata</taxon>
        <taxon>Vertebrata</taxon>
        <taxon>Euteleostomi</taxon>
        <taxon>Actinopterygii</taxon>
        <taxon>Neopterygii</taxon>
        <taxon>Teleostei</taxon>
        <taxon>Anguilliformes</taxon>
        <taxon>Anguillidae</taxon>
        <taxon>Anguilla</taxon>
    </lineage>
</organism>
<dbReference type="EMBL" id="GBXM01040239">
    <property type="protein sequence ID" value="JAH68338.1"/>
    <property type="molecule type" value="Transcribed_RNA"/>
</dbReference>
<reference evidence="2" key="2">
    <citation type="journal article" date="2015" name="Fish Shellfish Immunol.">
        <title>Early steps in the European eel (Anguilla anguilla)-Vibrio vulnificus interaction in the gills: Role of the RtxA13 toxin.</title>
        <authorList>
            <person name="Callol A."/>
            <person name="Pajuelo D."/>
            <person name="Ebbesson L."/>
            <person name="Teles M."/>
            <person name="MacKenzie S."/>
            <person name="Amaro C."/>
        </authorList>
    </citation>
    <scope>NUCLEOTIDE SEQUENCE</scope>
</reference>
<dbReference type="AlphaFoldDB" id="A0A0E9UTR6"/>
<reference evidence="2" key="1">
    <citation type="submission" date="2014-11" db="EMBL/GenBank/DDBJ databases">
        <authorList>
            <person name="Amaro Gonzalez C."/>
        </authorList>
    </citation>
    <scope>NUCLEOTIDE SEQUENCE</scope>
</reference>
<feature type="region of interest" description="Disordered" evidence="1">
    <location>
        <begin position="1"/>
        <end position="23"/>
    </location>
</feature>
<name>A0A0E9UTR6_ANGAN</name>
<protein>
    <submittedName>
        <fullName evidence="2">Uncharacterized protein</fullName>
    </submittedName>
</protein>
<evidence type="ECO:0000256" key="1">
    <source>
        <dbReference type="SAM" id="MobiDB-lite"/>
    </source>
</evidence>
<accession>A0A0E9UTR6</accession>
<proteinExistence type="predicted"/>
<sequence>MAEPYSARWSTQTSLDTCPPRSP</sequence>